<evidence type="ECO:0000313" key="2">
    <source>
        <dbReference type="Proteomes" id="UP001162501"/>
    </source>
</evidence>
<accession>A0ACB0EBI1</accession>
<organism evidence="1 2">
    <name type="scientific">Rangifer tarandus platyrhynchus</name>
    <name type="common">Svalbard reindeer</name>
    <dbReference type="NCBI Taxonomy" id="3082113"/>
    <lineage>
        <taxon>Eukaryota</taxon>
        <taxon>Metazoa</taxon>
        <taxon>Chordata</taxon>
        <taxon>Craniata</taxon>
        <taxon>Vertebrata</taxon>
        <taxon>Euteleostomi</taxon>
        <taxon>Mammalia</taxon>
        <taxon>Eutheria</taxon>
        <taxon>Laurasiatheria</taxon>
        <taxon>Artiodactyla</taxon>
        <taxon>Ruminantia</taxon>
        <taxon>Pecora</taxon>
        <taxon>Cervidae</taxon>
        <taxon>Odocoileinae</taxon>
        <taxon>Rangifer</taxon>
    </lineage>
</organism>
<protein>
    <submittedName>
        <fullName evidence="1">Uncharacterized protein</fullName>
    </submittedName>
</protein>
<reference evidence="1" key="1">
    <citation type="submission" date="2023-05" db="EMBL/GenBank/DDBJ databases">
        <authorList>
            <consortium name="ELIXIR-Norway"/>
        </authorList>
    </citation>
    <scope>NUCLEOTIDE SEQUENCE</scope>
</reference>
<proteinExistence type="predicted"/>
<sequence>MGESRMNVPKGPDMLCSDKDDFMKVPPGWGGGEGAALPEPRWLACLPFPPGPPPGAGHVRPGSAPGGTSLPLQKTLMSITLCLTVPSECSWKHVEMTWSSAVAA</sequence>
<gene>
    <name evidence="1" type="ORF">MRATA1EN3_LOCUS9188</name>
</gene>
<dbReference type="EMBL" id="OX596102">
    <property type="protein sequence ID" value="CAI9697975.1"/>
    <property type="molecule type" value="Genomic_DNA"/>
</dbReference>
<dbReference type="Proteomes" id="UP001162501">
    <property type="component" value="Chromosome 18"/>
</dbReference>
<evidence type="ECO:0000313" key="1">
    <source>
        <dbReference type="EMBL" id="CAI9697975.1"/>
    </source>
</evidence>
<name>A0ACB0EBI1_RANTA</name>